<dbReference type="InterPro" id="IPR052715">
    <property type="entry name" value="RAYT_transposase"/>
</dbReference>
<evidence type="ECO:0000313" key="3">
    <source>
        <dbReference type="Proteomes" id="UP000001052"/>
    </source>
</evidence>
<dbReference type="InterPro" id="IPR002686">
    <property type="entry name" value="Transposase_17"/>
</dbReference>
<dbReference type="OrthoDB" id="9800147at2"/>
<dbReference type="eggNOG" id="COG1943">
    <property type="taxonomic scope" value="Bacteria"/>
</dbReference>
<protein>
    <recommendedName>
        <fullName evidence="1">Transposase IS200-like domain-containing protein</fullName>
    </recommendedName>
</protein>
<reference evidence="2 3" key="2">
    <citation type="journal article" date="2010" name="Stand. Genomic Sci.">
        <title>Complete genome sequence of Desulfohalobium retbaense type strain (HR(100)).</title>
        <authorList>
            <person name="Spring S."/>
            <person name="Nolan M."/>
            <person name="Lapidus A."/>
            <person name="Glavina Del Rio T."/>
            <person name="Copeland A."/>
            <person name="Tice H."/>
            <person name="Cheng J.F."/>
            <person name="Lucas S."/>
            <person name="Land M."/>
            <person name="Chen F."/>
            <person name="Bruce D."/>
            <person name="Goodwin L."/>
            <person name="Pitluck S."/>
            <person name="Ivanova N."/>
            <person name="Mavromatis K."/>
            <person name="Mikhailova N."/>
            <person name="Pati A."/>
            <person name="Chen A."/>
            <person name="Palaniappan K."/>
            <person name="Hauser L."/>
            <person name="Chang Y.J."/>
            <person name="Jeffries C.D."/>
            <person name="Munk C."/>
            <person name="Kiss H."/>
            <person name="Chain P."/>
            <person name="Han C."/>
            <person name="Brettin T."/>
            <person name="Detter J.C."/>
            <person name="Schuler E."/>
            <person name="Goker M."/>
            <person name="Rohde M."/>
            <person name="Bristow J."/>
            <person name="Eisen J.A."/>
            <person name="Markowitz V."/>
            <person name="Hugenholtz P."/>
            <person name="Kyrpides N.C."/>
            <person name="Klenk H.P."/>
        </authorList>
    </citation>
    <scope>NUCLEOTIDE SEQUENCE [LARGE SCALE GENOMIC DNA]</scope>
    <source>
        <strain evidence="2 3">DSM 5692</strain>
    </source>
</reference>
<evidence type="ECO:0000259" key="1">
    <source>
        <dbReference type="SMART" id="SM01321"/>
    </source>
</evidence>
<dbReference type="AlphaFoldDB" id="C8X425"/>
<dbReference type="Pfam" id="PF01797">
    <property type="entry name" value="Y1_Tnp"/>
    <property type="match status" value="1"/>
</dbReference>
<dbReference type="GO" id="GO:0006313">
    <property type="term" value="P:DNA transposition"/>
    <property type="evidence" value="ECO:0007669"/>
    <property type="project" value="InterPro"/>
</dbReference>
<gene>
    <name evidence="2" type="ordered locus">Dret_1888</name>
</gene>
<dbReference type="GO" id="GO:0043565">
    <property type="term" value="F:sequence-specific DNA binding"/>
    <property type="evidence" value="ECO:0007669"/>
    <property type="project" value="TreeGrafter"/>
</dbReference>
<dbReference type="Gene3D" id="3.30.70.1290">
    <property type="entry name" value="Transposase IS200-like"/>
    <property type="match status" value="1"/>
</dbReference>
<accession>C8X425</accession>
<dbReference type="KEGG" id="drt:Dret_1888"/>
<dbReference type="GO" id="GO:0004803">
    <property type="term" value="F:transposase activity"/>
    <property type="evidence" value="ECO:0007669"/>
    <property type="project" value="InterPro"/>
</dbReference>
<evidence type="ECO:0000313" key="2">
    <source>
        <dbReference type="EMBL" id="ACV69172.1"/>
    </source>
</evidence>
<keyword evidence="3" id="KW-1185">Reference proteome</keyword>
<name>C8X425_DESRD</name>
<dbReference type="STRING" id="485915.Dret_1888"/>
<dbReference type="RefSeq" id="WP_015752315.1">
    <property type="nucleotide sequence ID" value="NC_013223.1"/>
</dbReference>
<dbReference type="PANTHER" id="PTHR36966:SF1">
    <property type="entry name" value="REP-ASSOCIATED TYROSINE TRANSPOSASE"/>
    <property type="match status" value="1"/>
</dbReference>
<proteinExistence type="predicted"/>
<dbReference type="PANTHER" id="PTHR36966">
    <property type="entry name" value="REP-ASSOCIATED TYROSINE TRANSPOSASE"/>
    <property type="match status" value="1"/>
</dbReference>
<sequence length="171" mass="20590">MRYRRAYAPGGTFFFTLVTKNRYPFFNDSKNVEILGQEIRNICTDRPFRMDAIVILPDHIHCLWTLPKGDSDYSTRWRLIKRAVTQKINSVNTANFPISVWQSRYWEHQIRDAFDLRSHVEYIHYNPVKHGWVKSVRYWPYSSFHKYVQCGEYDREWGTNGIRFEDDIGKE</sequence>
<feature type="domain" description="Transposase IS200-like" evidence="1">
    <location>
        <begin position="8"/>
        <end position="126"/>
    </location>
</feature>
<dbReference type="HOGENOM" id="CLU_068226_6_0_7"/>
<dbReference type="InterPro" id="IPR036515">
    <property type="entry name" value="Transposase_17_sf"/>
</dbReference>
<dbReference type="NCBIfam" id="NF047646">
    <property type="entry name" value="REP_Tyr_transpos"/>
    <property type="match status" value="1"/>
</dbReference>
<organism evidence="2 3">
    <name type="scientific">Desulfohalobium retbaense (strain ATCC 49708 / DSM 5692 / JCM 16813 / HR100)</name>
    <dbReference type="NCBI Taxonomy" id="485915"/>
    <lineage>
        <taxon>Bacteria</taxon>
        <taxon>Pseudomonadati</taxon>
        <taxon>Thermodesulfobacteriota</taxon>
        <taxon>Desulfovibrionia</taxon>
        <taxon>Desulfovibrionales</taxon>
        <taxon>Desulfohalobiaceae</taxon>
        <taxon>Desulfohalobium</taxon>
    </lineage>
</organism>
<dbReference type="EMBL" id="CP001734">
    <property type="protein sequence ID" value="ACV69172.1"/>
    <property type="molecule type" value="Genomic_DNA"/>
</dbReference>
<reference evidence="3" key="1">
    <citation type="submission" date="2009-09" db="EMBL/GenBank/DDBJ databases">
        <title>The complete chromosome of Desulfohalobium retbaense DSM 5692.</title>
        <authorList>
            <consortium name="US DOE Joint Genome Institute (JGI-PGF)"/>
            <person name="Lucas S."/>
            <person name="Copeland A."/>
            <person name="Lapidus A."/>
            <person name="Glavina del Rio T."/>
            <person name="Dalin E."/>
            <person name="Tice H."/>
            <person name="Bruce D."/>
            <person name="Goodwin L."/>
            <person name="Pitluck S."/>
            <person name="Kyrpides N."/>
            <person name="Mavromatis K."/>
            <person name="Ivanova N."/>
            <person name="Mikhailova N."/>
            <person name="Munk A.C."/>
            <person name="Brettin T."/>
            <person name="Detter J.C."/>
            <person name="Han C."/>
            <person name="Tapia R."/>
            <person name="Larimer F."/>
            <person name="Land M."/>
            <person name="Hauser L."/>
            <person name="Markowitz V."/>
            <person name="Cheng J.-F."/>
            <person name="Hugenholtz P."/>
            <person name="Woyke T."/>
            <person name="Wu D."/>
            <person name="Spring S."/>
            <person name="Klenk H.-P."/>
            <person name="Eisen J.A."/>
        </authorList>
    </citation>
    <scope>NUCLEOTIDE SEQUENCE [LARGE SCALE GENOMIC DNA]</scope>
    <source>
        <strain evidence="3">DSM 5692</strain>
    </source>
</reference>
<dbReference type="SUPFAM" id="SSF143422">
    <property type="entry name" value="Transposase IS200-like"/>
    <property type="match status" value="1"/>
</dbReference>
<dbReference type="SMART" id="SM01321">
    <property type="entry name" value="Y1_Tnp"/>
    <property type="match status" value="1"/>
</dbReference>
<dbReference type="Proteomes" id="UP000001052">
    <property type="component" value="Chromosome"/>
</dbReference>